<feature type="compositionally biased region" description="Low complexity" evidence="3">
    <location>
        <begin position="167"/>
        <end position="185"/>
    </location>
</feature>
<evidence type="ECO:0000256" key="3">
    <source>
        <dbReference type="SAM" id="MobiDB-lite"/>
    </source>
</evidence>
<dbReference type="Gene3D" id="2.30.29.30">
    <property type="entry name" value="Pleckstrin-homology domain (PH domain)/Phosphotyrosine-binding domain (PTB)"/>
    <property type="match status" value="1"/>
</dbReference>
<dbReference type="InterPro" id="IPR043324">
    <property type="entry name" value="PH_PLEKHG1_G2_G3"/>
</dbReference>
<dbReference type="PROSITE" id="PS50010">
    <property type="entry name" value="DH_2"/>
    <property type="match status" value="1"/>
</dbReference>
<dbReference type="GO" id="GO:0031267">
    <property type="term" value="F:small GTPase binding"/>
    <property type="evidence" value="ECO:0007669"/>
    <property type="project" value="TreeGrafter"/>
</dbReference>
<feature type="compositionally biased region" description="Polar residues" evidence="3">
    <location>
        <begin position="798"/>
        <end position="807"/>
    </location>
</feature>
<feature type="region of interest" description="Disordered" evidence="3">
    <location>
        <begin position="835"/>
        <end position="882"/>
    </location>
</feature>
<organism evidence="6 7">
    <name type="scientific">Bos mutus</name>
    <name type="common">wild yak</name>
    <dbReference type="NCBI Taxonomy" id="72004"/>
    <lineage>
        <taxon>Eukaryota</taxon>
        <taxon>Metazoa</taxon>
        <taxon>Chordata</taxon>
        <taxon>Craniata</taxon>
        <taxon>Vertebrata</taxon>
        <taxon>Euteleostomi</taxon>
        <taxon>Mammalia</taxon>
        <taxon>Eutheria</taxon>
        <taxon>Laurasiatheria</taxon>
        <taxon>Artiodactyla</taxon>
        <taxon>Ruminantia</taxon>
        <taxon>Pecora</taxon>
        <taxon>Bovidae</taxon>
        <taxon>Bovinae</taxon>
        <taxon>Bos</taxon>
    </lineage>
</organism>
<feature type="compositionally biased region" description="Basic and acidic residues" evidence="3">
    <location>
        <begin position="237"/>
        <end position="249"/>
    </location>
</feature>
<gene>
    <name evidence="6" type="ORF">E5288_WYG009619</name>
</gene>
<evidence type="ECO:0008006" key="8">
    <source>
        <dbReference type="Google" id="ProtNLM"/>
    </source>
</evidence>
<dbReference type="FunFam" id="2.30.29.30:FF:000132">
    <property type="entry name" value="pleckstrin homology domain-containing family G member 2"/>
    <property type="match status" value="1"/>
</dbReference>
<keyword evidence="7" id="KW-1185">Reference proteome</keyword>
<dbReference type="InterPro" id="IPR000219">
    <property type="entry name" value="DH_dom"/>
</dbReference>
<dbReference type="InterPro" id="IPR011993">
    <property type="entry name" value="PH-like_dom_sf"/>
</dbReference>
<dbReference type="InterPro" id="IPR035899">
    <property type="entry name" value="DBL_dom_sf"/>
</dbReference>
<dbReference type="InterPro" id="IPR001849">
    <property type="entry name" value="PH_domain"/>
</dbReference>
<dbReference type="GO" id="GO:0005085">
    <property type="term" value="F:guanyl-nucleotide exchange factor activity"/>
    <property type="evidence" value="ECO:0007669"/>
    <property type="project" value="UniProtKB-KW"/>
</dbReference>
<evidence type="ECO:0000313" key="6">
    <source>
        <dbReference type="EMBL" id="MXQ82477.1"/>
    </source>
</evidence>
<feature type="domain" description="DH" evidence="5">
    <location>
        <begin position="268"/>
        <end position="448"/>
    </location>
</feature>
<feature type="compositionally biased region" description="Polar residues" evidence="3">
    <location>
        <begin position="1154"/>
        <end position="1171"/>
    </location>
</feature>
<dbReference type="CDD" id="cd13243">
    <property type="entry name" value="PH_PLEKHG1_G2_G3"/>
    <property type="match status" value="1"/>
</dbReference>
<evidence type="ECO:0000313" key="7">
    <source>
        <dbReference type="Proteomes" id="UP000322234"/>
    </source>
</evidence>
<dbReference type="SUPFAM" id="SSF50729">
    <property type="entry name" value="PH domain-like"/>
    <property type="match status" value="1"/>
</dbReference>
<dbReference type="PANTHER" id="PTHR45924">
    <property type="entry name" value="FI17866P1"/>
    <property type="match status" value="1"/>
</dbReference>
<dbReference type="SUPFAM" id="SSF48065">
    <property type="entry name" value="DBL homology domain (DH-domain)"/>
    <property type="match status" value="1"/>
</dbReference>
<feature type="region of interest" description="Disordered" evidence="3">
    <location>
        <begin position="152"/>
        <end position="185"/>
    </location>
</feature>
<feature type="compositionally biased region" description="Polar residues" evidence="3">
    <location>
        <begin position="650"/>
        <end position="670"/>
    </location>
</feature>
<proteinExistence type="predicted"/>
<feature type="compositionally biased region" description="Basic and acidic residues" evidence="3">
    <location>
        <begin position="785"/>
        <end position="797"/>
    </location>
</feature>
<dbReference type="FunFam" id="1.20.900.10:FF:000019">
    <property type="entry name" value="Pleckstrin homology domain-containing family G member 1"/>
    <property type="match status" value="1"/>
</dbReference>
<feature type="region of interest" description="Disordered" evidence="3">
    <location>
        <begin position="1377"/>
        <end position="1396"/>
    </location>
</feature>
<dbReference type="Pfam" id="PF22697">
    <property type="entry name" value="SOS1_NGEF_PH"/>
    <property type="match status" value="1"/>
</dbReference>
<feature type="region of interest" description="Disordered" evidence="3">
    <location>
        <begin position="218"/>
        <end position="261"/>
    </location>
</feature>
<dbReference type="SMART" id="SM00325">
    <property type="entry name" value="RhoGEF"/>
    <property type="match status" value="1"/>
</dbReference>
<comment type="caution">
    <text evidence="6">The sequence shown here is derived from an EMBL/GenBank/DDBJ whole genome shotgun (WGS) entry which is preliminary data.</text>
</comment>
<evidence type="ECO:0000259" key="5">
    <source>
        <dbReference type="PROSITE" id="PS50010"/>
    </source>
</evidence>
<dbReference type="PROSITE" id="PS50003">
    <property type="entry name" value="PH_DOMAIN"/>
    <property type="match status" value="1"/>
</dbReference>
<evidence type="ECO:0000256" key="2">
    <source>
        <dbReference type="ARBA" id="ARBA00022658"/>
    </source>
</evidence>
<keyword evidence="1" id="KW-0597">Phosphoprotein</keyword>
<dbReference type="Proteomes" id="UP000322234">
    <property type="component" value="Unassembled WGS sequence"/>
</dbReference>
<protein>
    <recommendedName>
        <fullName evidence="8">Pleckstrin-like protein domain-containing family G member 1</fullName>
    </recommendedName>
</protein>
<feature type="compositionally biased region" description="Polar residues" evidence="3">
    <location>
        <begin position="744"/>
        <end position="753"/>
    </location>
</feature>
<feature type="region of interest" description="Disordered" evidence="3">
    <location>
        <begin position="724"/>
        <end position="807"/>
    </location>
</feature>
<dbReference type="GO" id="GO:0005829">
    <property type="term" value="C:cytosol"/>
    <property type="evidence" value="ECO:0007669"/>
    <property type="project" value="UniProtKB-ARBA"/>
</dbReference>
<evidence type="ECO:0000256" key="1">
    <source>
        <dbReference type="ARBA" id="ARBA00022553"/>
    </source>
</evidence>
<dbReference type="Pfam" id="PF00621">
    <property type="entry name" value="RhoGEF"/>
    <property type="match status" value="1"/>
</dbReference>
<feature type="region of interest" description="Disordered" evidence="3">
    <location>
        <begin position="1146"/>
        <end position="1171"/>
    </location>
</feature>
<accession>A0A6B0R0D3</accession>
<dbReference type="InterPro" id="IPR055251">
    <property type="entry name" value="SOS1_NGEF_PH"/>
</dbReference>
<dbReference type="CDD" id="cd00160">
    <property type="entry name" value="RhoGEF"/>
    <property type="match status" value="1"/>
</dbReference>
<dbReference type="Gene3D" id="1.20.900.10">
    <property type="entry name" value="Dbl homology (DH) domain"/>
    <property type="match status" value="1"/>
</dbReference>
<evidence type="ECO:0000259" key="4">
    <source>
        <dbReference type="PROSITE" id="PS50003"/>
    </source>
</evidence>
<sequence length="1476" mass="165158">MDAPEGDKCCDCEREDCLRTEELYTALNVEDSGLARGECYFRGWRNRSSPRRAESKLIIPQSQDEIQTRVLLGAESDDKVSSPPDIEDLLGEVSASTCKGKFQSNIRSNSKTNPDFKSLDEGLDAHQLRREVRSAVTQAPYLRTTARHSCSGDLGAMELSDSDRPVSFGSTSSSASSRDSHGSFGSRMTLVSSSHLGLFPQDKEAGAIKLELMPARPFSSSELQTDRAAGQQSTDEGGERQPRAQRRVEANGPTKTGAESATSPKLLYVDRVVQEILETERTYVQDLKSIVEDYLDCIRDQTKLPLGTDERSALFGNIQDIYHFNSELLQELENCENDPVAIAECFVSKSEEFHIYTQYCTNYPRSVAVLTECMRNKMLAKFFRERQETLKHSLPLGSYLLKPVQRILKYHLLLHEIENHLDKDTEGYDVVLDAIDTMQRVAWHINDMKRKHEHAVRLQEIQSLLTNWKGPDLTSYGELVLEGTFRLQRAKNERTLFLFDKLLLITKKRDDTFTYKAHILCGNLMLVEVIPKEPLSFSVFHYKNPKLQHTVQAKSQQDKRLWVLHLKRLILENHAAKIPAKAKQAILEMDAIHYPGFCYSPEGETCGSRNGSAPYRLRRKSDYSELRDLSGVIQSVCFSHPQVSREEGSPQLTSAGPSPAQRNSQPSSSTILSVLRGGGAVRNIWTDHQIRQALFPSRRSQENEEDEDDYQMFLPSFSSSDLNSAQLCEDGTSSRPCSWHMGQIESSETSSSGHRIVRRASSAGESNTCPPDIRTRDSGGSQYSSRRELQGDPKTEGQDGTTPYGSSIELTIDDIDHVYDNISYEDLKLMVAKREDAEVSPQKPVRDSVRPKSTPELAFSKKPAGPEEESTLHPRRDGALPAGEAWNQSMHDLQVMEENVYDTIALPEAPSRDFKGSSPKRSARSTFLGLEADLGCCDSLRASASQDSLQFSEDEAPYPPGSSDNDYLSLLYNSFGCNLALADRSISDKLSEEVDEIWNDLENYIKKNEVKARNRLLAAFPVSKDDVQERPLAGNFSVWALPLCQELALGVVRKEERPIHLLKLSSTFIELSSRGLQAPGRATLPPISHPTRSSPSHLLERMLAILSHQAFLLTVLETKEALGARIAEYSQLYDQIVFRETPFKTQKDGWASPQDPSNLSSASPSHAQQGSEDWLLHSTYSNGELADFCPWPEQDLKSKYPILEINARSTPKQLSAACSVPSLQTSDPLLGFMQRHSVVVSQPNKENSCQGHLYNSLGRKGISAKSQPYNRSQSSSSILINKSADSINYPSDVAKKQPVSLHRSSRWESHQDLLPSIADSGQQGLEKRSDLTLQDSQKVLVVNRNLPLSAQMATQNYFSNFKETEGDEDDYVEIKSEEDESELELSHSRRRKSDPKITDADFADNVCSHTTSYPLNSPCTPKKPVSGKLGISPYLTPYNDPDKLNDYLWKGPSPNQQNIVQSLREKFQCLSSSSFA</sequence>
<dbReference type="SMART" id="SM00233">
    <property type="entry name" value="PH"/>
    <property type="match status" value="1"/>
</dbReference>
<dbReference type="PANTHER" id="PTHR45924:SF1">
    <property type="entry name" value="PLECKSTRIN HOMOLOGY DOMAIN-CONTAINING FAMILY G MEMBER 1"/>
    <property type="match status" value="1"/>
</dbReference>
<feature type="region of interest" description="Disordered" evidence="3">
    <location>
        <begin position="644"/>
        <end position="670"/>
    </location>
</feature>
<keyword evidence="2" id="KW-0344">Guanine-nucleotide releasing factor</keyword>
<feature type="domain" description="PH" evidence="4">
    <location>
        <begin position="472"/>
        <end position="571"/>
    </location>
</feature>
<feature type="compositionally biased region" description="Polar residues" evidence="3">
    <location>
        <begin position="724"/>
        <end position="736"/>
    </location>
</feature>
<dbReference type="EMBL" id="VBQZ03000013">
    <property type="protein sequence ID" value="MXQ82477.1"/>
    <property type="molecule type" value="Genomic_DNA"/>
</dbReference>
<name>A0A6B0R0D3_9CETA</name>
<reference evidence="6" key="1">
    <citation type="submission" date="2019-10" db="EMBL/GenBank/DDBJ databases">
        <title>The sequence and de novo assembly of the wild yak genome.</title>
        <authorList>
            <person name="Liu Y."/>
        </authorList>
    </citation>
    <scope>NUCLEOTIDE SEQUENCE [LARGE SCALE GENOMIC DNA]</scope>
    <source>
        <strain evidence="6">WY2019</strain>
    </source>
</reference>